<evidence type="ECO:0000256" key="5">
    <source>
        <dbReference type="ARBA" id="ARBA00022801"/>
    </source>
</evidence>
<evidence type="ECO:0000256" key="10">
    <source>
        <dbReference type="SAM" id="Phobius"/>
    </source>
</evidence>
<feature type="transmembrane region" description="Helical" evidence="10">
    <location>
        <begin position="114"/>
        <end position="143"/>
    </location>
</feature>
<dbReference type="SMART" id="SM00014">
    <property type="entry name" value="acidPPc"/>
    <property type="match status" value="1"/>
</dbReference>
<dbReference type="EMBL" id="VKAD01000001">
    <property type="protein sequence ID" value="TXR53764.1"/>
    <property type="molecule type" value="Genomic_DNA"/>
</dbReference>
<dbReference type="SUPFAM" id="SSF48317">
    <property type="entry name" value="Acid phosphatase/Vanadium-dependent haloperoxidase"/>
    <property type="match status" value="1"/>
</dbReference>
<dbReference type="OrthoDB" id="9780507at2"/>
<sequence length="176" mass="19858">MKLFQPVHNLDLAMFQWCMARRRRHLLTNIGRAISKTADGWVYALFVFAYAAIDWPHGAHYLKYFLSAFVIERLIYFVLKNGFKRHRPADAIDDFSSFIVPSDKFSFPSGHTSAAFLFVVFVGYLFPALMPLLLCWAVLVAMSRIFLGVHFPTDTVVGAVLGSSVGIVVLNYGAFL</sequence>
<dbReference type="AlphaFoldDB" id="A0A5C8Z8T4"/>
<dbReference type="GO" id="GO:0005886">
    <property type="term" value="C:plasma membrane"/>
    <property type="evidence" value="ECO:0007669"/>
    <property type="project" value="UniProtKB-SubCell"/>
</dbReference>
<keyword evidence="5" id="KW-0378">Hydrolase</keyword>
<dbReference type="Proteomes" id="UP000321764">
    <property type="component" value="Unassembled WGS sequence"/>
</dbReference>
<comment type="catalytic activity">
    <reaction evidence="9">
        <text>di-trans,octa-cis-undecaprenyl diphosphate + H2O = di-trans,octa-cis-undecaprenyl phosphate + phosphate + H(+)</text>
        <dbReference type="Rhea" id="RHEA:28094"/>
        <dbReference type="ChEBI" id="CHEBI:15377"/>
        <dbReference type="ChEBI" id="CHEBI:15378"/>
        <dbReference type="ChEBI" id="CHEBI:43474"/>
        <dbReference type="ChEBI" id="CHEBI:58405"/>
        <dbReference type="ChEBI" id="CHEBI:60392"/>
        <dbReference type="EC" id="3.6.1.27"/>
    </reaction>
</comment>
<comment type="subcellular location">
    <subcellularLocation>
        <location evidence="1">Cell membrane</location>
        <topology evidence="1">Multi-pass membrane protein</topology>
    </subcellularLocation>
</comment>
<dbReference type="PANTHER" id="PTHR14969:SF62">
    <property type="entry name" value="DECAPRENYLPHOSPHORYL-5-PHOSPHORIBOSE PHOSPHATASE RV3807C-RELATED"/>
    <property type="match status" value="1"/>
</dbReference>
<accession>A0A5C8Z8T4</accession>
<keyword evidence="13" id="KW-1185">Reference proteome</keyword>
<evidence type="ECO:0000256" key="6">
    <source>
        <dbReference type="ARBA" id="ARBA00022989"/>
    </source>
</evidence>
<feature type="transmembrane region" description="Helical" evidence="10">
    <location>
        <begin position="33"/>
        <end position="53"/>
    </location>
</feature>
<dbReference type="InterPro" id="IPR000326">
    <property type="entry name" value="PAP2/HPO"/>
</dbReference>
<evidence type="ECO:0000313" key="12">
    <source>
        <dbReference type="EMBL" id="TXR53764.1"/>
    </source>
</evidence>
<dbReference type="RefSeq" id="WP_147713163.1">
    <property type="nucleotide sequence ID" value="NZ_VKAD01000001.1"/>
</dbReference>
<evidence type="ECO:0000256" key="3">
    <source>
        <dbReference type="ARBA" id="ARBA00022475"/>
    </source>
</evidence>
<keyword evidence="6 10" id="KW-1133">Transmembrane helix</keyword>
<evidence type="ECO:0000313" key="13">
    <source>
        <dbReference type="Proteomes" id="UP000321764"/>
    </source>
</evidence>
<evidence type="ECO:0000256" key="2">
    <source>
        <dbReference type="ARBA" id="ARBA00012374"/>
    </source>
</evidence>
<evidence type="ECO:0000256" key="1">
    <source>
        <dbReference type="ARBA" id="ARBA00004651"/>
    </source>
</evidence>
<evidence type="ECO:0000256" key="4">
    <source>
        <dbReference type="ARBA" id="ARBA00022692"/>
    </source>
</evidence>
<evidence type="ECO:0000256" key="9">
    <source>
        <dbReference type="ARBA" id="ARBA00047594"/>
    </source>
</evidence>
<organism evidence="12 13">
    <name type="scientific">Reinekea thalattae</name>
    <dbReference type="NCBI Taxonomy" id="2593301"/>
    <lineage>
        <taxon>Bacteria</taxon>
        <taxon>Pseudomonadati</taxon>
        <taxon>Pseudomonadota</taxon>
        <taxon>Gammaproteobacteria</taxon>
        <taxon>Oceanospirillales</taxon>
        <taxon>Saccharospirillaceae</taxon>
        <taxon>Reinekea</taxon>
    </lineage>
</organism>
<dbReference type="Pfam" id="PF01569">
    <property type="entry name" value="PAP2"/>
    <property type="match status" value="1"/>
</dbReference>
<gene>
    <name evidence="12" type="ORF">FME95_04180</name>
</gene>
<evidence type="ECO:0000256" key="8">
    <source>
        <dbReference type="ARBA" id="ARBA00032707"/>
    </source>
</evidence>
<dbReference type="InterPro" id="IPR036938">
    <property type="entry name" value="PAP2/HPO_sf"/>
</dbReference>
<dbReference type="EC" id="3.6.1.27" evidence="2"/>
<evidence type="ECO:0000256" key="7">
    <source>
        <dbReference type="ARBA" id="ARBA00023136"/>
    </source>
</evidence>
<evidence type="ECO:0000259" key="11">
    <source>
        <dbReference type="SMART" id="SM00014"/>
    </source>
</evidence>
<keyword evidence="7 10" id="KW-0472">Membrane</keyword>
<proteinExistence type="predicted"/>
<keyword evidence="4 10" id="KW-0812">Transmembrane</keyword>
<feature type="domain" description="Phosphatidic acid phosphatase type 2/haloperoxidase" evidence="11">
    <location>
        <begin position="62"/>
        <end position="170"/>
    </location>
</feature>
<keyword evidence="3" id="KW-1003">Cell membrane</keyword>
<feature type="transmembrane region" description="Helical" evidence="10">
    <location>
        <begin position="155"/>
        <end position="175"/>
    </location>
</feature>
<comment type="caution">
    <text evidence="12">The sequence shown here is derived from an EMBL/GenBank/DDBJ whole genome shotgun (WGS) entry which is preliminary data.</text>
</comment>
<dbReference type="GO" id="GO:0050380">
    <property type="term" value="F:undecaprenyl-diphosphatase activity"/>
    <property type="evidence" value="ECO:0007669"/>
    <property type="project" value="UniProtKB-EC"/>
</dbReference>
<protein>
    <recommendedName>
        <fullName evidence="2">undecaprenyl-diphosphate phosphatase</fullName>
        <ecNumber evidence="2">3.6.1.27</ecNumber>
    </recommendedName>
    <alternativeName>
        <fullName evidence="8">Undecaprenyl pyrophosphate phosphatase</fullName>
    </alternativeName>
</protein>
<dbReference type="PANTHER" id="PTHR14969">
    <property type="entry name" value="SPHINGOSINE-1-PHOSPHATE PHOSPHOHYDROLASE"/>
    <property type="match status" value="1"/>
</dbReference>
<name>A0A5C8Z8T4_9GAMM</name>
<reference evidence="12 13" key="1">
    <citation type="submission" date="2019-07" db="EMBL/GenBank/DDBJ databases">
        <title>Reinekea sp. strain SSH23 genome sequencing and assembly.</title>
        <authorList>
            <person name="Kim I."/>
        </authorList>
    </citation>
    <scope>NUCLEOTIDE SEQUENCE [LARGE SCALE GENOMIC DNA]</scope>
    <source>
        <strain evidence="12 13">SSH23</strain>
    </source>
</reference>
<dbReference type="Gene3D" id="1.20.144.10">
    <property type="entry name" value="Phosphatidic acid phosphatase type 2/haloperoxidase"/>
    <property type="match status" value="1"/>
</dbReference>